<evidence type="ECO:0000313" key="1">
    <source>
        <dbReference type="EMBL" id="POW19971.1"/>
    </source>
</evidence>
<accession>A0A2S4WDZ2</accession>
<dbReference type="AlphaFoldDB" id="A0A2S4WDZ2"/>
<dbReference type="EMBL" id="PKSM01000040">
    <property type="protein sequence ID" value="POW19971.1"/>
    <property type="molecule type" value="Genomic_DNA"/>
</dbReference>
<name>A0A2S4WDZ2_9BASI</name>
<sequence>MWRQAISSLGEAAQVRLFSAKDKQDCTVVKILLNQNPSHKTSNIYCNFSHRQILLMNVLKNFNAPEP</sequence>
<dbReference type="VEuPathDB" id="FungiDB:PSHT_04148"/>
<reference evidence="2" key="2">
    <citation type="journal article" date="2018" name="BMC Genomics">
        <title>Genomic insights into host adaptation between the wheat stripe rust pathogen (Puccinia striiformis f. sp. tritici) and the barley stripe rust pathogen (Puccinia striiformis f. sp. hordei).</title>
        <authorList>
            <person name="Xia C."/>
            <person name="Wang M."/>
            <person name="Yin C."/>
            <person name="Cornejo O.E."/>
            <person name="Hulbert S.H."/>
            <person name="Chen X."/>
        </authorList>
    </citation>
    <scope>NUCLEOTIDE SEQUENCE [LARGE SCALE GENOMIC DNA]</scope>
    <source>
        <strain evidence="2">93TX-2</strain>
    </source>
</reference>
<dbReference type="Proteomes" id="UP000238274">
    <property type="component" value="Unassembled WGS sequence"/>
</dbReference>
<reference evidence="1 2" key="1">
    <citation type="submission" date="2017-12" db="EMBL/GenBank/DDBJ databases">
        <title>Gene loss provides genomic basis for host adaptation in cereal stripe rust fungi.</title>
        <authorList>
            <person name="Xia C."/>
        </authorList>
    </citation>
    <scope>NUCLEOTIDE SEQUENCE [LARGE SCALE GENOMIC DNA]</scope>
    <source>
        <strain evidence="1 2">93TX-2</strain>
    </source>
</reference>
<comment type="caution">
    <text evidence="1">The sequence shown here is derived from an EMBL/GenBank/DDBJ whole genome shotgun (WGS) entry which is preliminary data.</text>
</comment>
<proteinExistence type="predicted"/>
<keyword evidence="2" id="KW-1185">Reference proteome</keyword>
<organism evidence="1 2">
    <name type="scientific">Puccinia striiformis</name>
    <dbReference type="NCBI Taxonomy" id="27350"/>
    <lineage>
        <taxon>Eukaryota</taxon>
        <taxon>Fungi</taxon>
        <taxon>Dikarya</taxon>
        <taxon>Basidiomycota</taxon>
        <taxon>Pucciniomycotina</taxon>
        <taxon>Pucciniomycetes</taxon>
        <taxon>Pucciniales</taxon>
        <taxon>Pucciniaceae</taxon>
        <taxon>Puccinia</taxon>
    </lineage>
</organism>
<protein>
    <submittedName>
        <fullName evidence="1">Uncharacterized protein</fullName>
    </submittedName>
</protein>
<evidence type="ECO:0000313" key="2">
    <source>
        <dbReference type="Proteomes" id="UP000238274"/>
    </source>
</evidence>
<gene>
    <name evidence="1" type="ORF">PSHT_04148</name>
</gene>
<reference evidence="2" key="3">
    <citation type="journal article" date="2018" name="Mol. Plant Microbe Interact.">
        <title>Genome sequence resources for the wheat stripe rust pathogen (Puccinia striiformis f. sp. tritici) and the barley stripe rust pathogen (Puccinia striiformis f. sp. hordei).</title>
        <authorList>
            <person name="Xia C."/>
            <person name="Wang M."/>
            <person name="Yin C."/>
            <person name="Cornejo O.E."/>
            <person name="Hulbert S.H."/>
            <person name="Chen X."/>
        </authorList>
    </citation>
    <scope>NUCLEOTIDE SEQUENCE [LARGE SCALE GENOMIC DNA]</scope>
    <source>
        <strain evidence="2">93TX-2</strain>
    </source>
</reference>